<keyword evidence="2" id="KW-1133">Transmembrane helix</keyword>
<dbReference type="Proteomes" id="UP001595847">
    <property type="component" value="Unassembled WGS sequence"/>
</dbReference>
<name>A0ABV8FGL5_9ACTN</name>
<evidence type="ECO:0008006" key="5">
    <source>
        <dbReference type="Google" id="ProtNLM"/>
    </source>
</evidence>
<reference evidence="4" key="1">
    <citation type="journal article" date="2019" name="Int. J. Syst. Evol. Microbiol.">
        <title>The Global Catalogue of Microorganisms (GCM) 10K type strain sequencing project: providing services to taxonomists for standard genome sequencing and annotation.</title>
        <authorList>
            <consortium name="The Broad Institute Genomics Platform"/>
            <consortium name="The Broad Institute Genome Sequencing Center for Infectious Disease"/>
            <person name="Wu L."/>
            <person name="Ma J."/>
        </authorList>
    </citation>
    <scope>NUCLEOTIDE SEQUENCE [LARGE SCALE GENOMIC DNA]</scope>
    <source>
        <strain evidence="4">TBRC 1826</strain>
    </source>
</reference>
<evidence type="ECO:0000256" key="1">
    <source>
        <dbReference type="SAM" id="MobiDB-lite"/>
    </source>
</evidence>
<keyword evidence="2" id="KW-0812">Transmembrane</keyword>
<organism evidence="3 4">
    <name type="scientific">Nocardiopsis sediminis</name>
    <dbReference type="NCBI Taxonomy" id="1778267"/>
    <lineage>
        <taxon>Bacteria</taxon>
        <taxon>Bacillati</taxon>
        <taxon>Actinomycetota</taxon>
        <taxon>Actinomycetes</taxon>
        <taxon>Streptosporangiales</taxon>
        <taxon>Nocardiopsidaceae</taxon>
        <taxon>Nocardiopsis</taxon>
    </lineage>
</organism>
<feature type="compositionally biased region" description="Basic and acidic residues" evidence="1">
    <location>
        <begin position="381"/>
        <end position="402"/>
    </location>
</feature>
<sequence length="402" mass="43379">MSAKGKVGVAFAIAAVLVPLVMSFFLGWWTVLWAPLALIVLGLATVATGVFTEPDPRAGVSYIDSSGLDEVPLPEPDPVYRHATGEIRLPSAQSDYAFVFSATVCRRERRPSAVVGEHRNPEALADELVLDRAAKIAAGLSPELYGAARPRLAAVLGEVVPDGRNRFEVWAEDVSLTLPKEDAQRLRSLADIRKDKDVWEHQRAHERDQREYYGNDVLSSQASAVSWWFSRDPSKVRETVELTDTLGELSAAADSSEALAEFRALVPRAGAPGATQVPLWEDGGSTAEAPVGTPAAPSAWEPVDHAGALIDLSVERGGPGLRDSMPDRLALVLDQHEQSDTAAELRKKYDAPQLFDPYAEGAGTPEGLTDVPMDEQEGGDEEGRADPPREGDDGFPDDKPPF</sequence>
<feature type="region of interest" description="Disordered" evidence="1">
    <location>
        <begin position="343"/>
        <end position="402"/>
    </location>
</feature>
<comment type="caution">
    <text evidence="3">The sequence shown here is derived from an EMBL/GenBank/DDBJ whole genome shotgun (WGS) entry which is preliminary data.</text>
</comment>
<dbReference type="RefSeq" id="WP_378530135.1">
    <property type="nucleotide sequence ID" value="NZ_JBHSBH010000004.1"/>
</dbReference>
<feature type="transmembrane region" description="Helical" evidence="2">
    <location>
        <begin position="7"/>
        <end position="26"/>
    </location>
</feature>
<proteinExistence type="predicted"/>
<protein>
    <recommendedName>
        <fullName evidence="5">Integral membrane protein</fullName>
    </recommendedName>
</protein>
<keyword evidence="2" id="KW-0472">Membrane</keyword>
<evidence type="ECO:0000256" key="2">
    <source>
        <dbReference type="SAM" id="Phobius"/>
    </source>
</evidence>
<accession>A0ABV8FGL5</accession>
<dbReference type="EMBL" id="JBHSBH010000004">
    <property type="protein sequence ID" value="MFC3995214.1"/>
    <property type="molecule type" value="Genomic_DNA"/>
</dbReference>
<evidence type="ECO:0000313" key="4">
    <source>
        <dbReference type="Proteomes" id="UP001595847"/>
    </source>
</evidence>
<evidence type="ECO:0000313" key="3">
    <source>
        <dbReference type="EMBL" id="MFC3995214.1"/>
    </source>
</evidence>
<gene>
    <name evidence="3" type="ORF">ACFOVU_04775</name>
</gene>
<keyword evidence="4" id="KW-1185">Reference proteome</keyword>